<evidence type="ECO:0000313" key="1">
    <source>
        <dbReference type="EMBL" id="PLW82233.1"/>
    </source>
</evidence>
<protein>
    <submittedName>
        <fullName evidence="1">Uncharacterized protein</fullName>
    </submittedName>
</protein>
<comment type="caution">
    <text evidence="1">The sequence shown here is derived from an EMBL/GenBank/DDBJ whole genome shotgun (WGS) entry which is preliminary data.</text>
</comment>
<gene>
    <name evidence="1" type="ORF">CWI75_10670</name>
</gene>
<accession>A0A2N5Y1H3</accession>
<proteinExistence type="predicted"/>
<name>A0A2N5Y1H3_9GAMM</name>
<reference evidence="2" key="1">
    <citation type="submission" date="2017-11" db="EMBL/GenBank/DDBJ databases">
        <title>The draft genome sequence of Chromatocurvus sp. F02.</title>
        <authorList>
            <person name="Du Z.-J."/>
            <person name="Chang Y.-Q."/>
        </authorList>
    </citation>
    <scope>NUCLEOTIDE SEQUENCE [LARGE SCALE GENOMIC DNA]</scope>
    <source>
        <strain evidence="2">F02</strain>
    </source>
</reference>
<organism evidence="1 2">
    <name type="scientific">Kineobactrum sediminis</name>
    <dbReference type="NCBI Taxonomy" id="1905677"/>
    <lineage>
        <taxon>Bacteria</taxon>
        <taxon>Pseudomonadati</taxon>
        <taxon>Pseudomonadota</taxon>
        <taxon>Gammaproteobacteria</taxon>
        <taxon>Cellvibrionales</taxon>
        <taxon>Halieaceae</taxon>
        <taxon>Kineobactrum</taxon>
    </lineage>
</organism>
<keyword evidence="2" id="KW-1185">Reference proteome</keyword>
<dbReference type="AlphaFoldDB" id="A0A2N5Y1H3"/>
<dbReference type="EMBL" id="PKLZ01000008">
    <property type="protein sequence ID" value="PLW82233.1"/>
    <property type="molecule type" value="Genomic_DNA"/>
</dbReference>
<dbReference type="Proteomes" id="UP000234845">
    <property type="component" value="Unassembled WGS sequence"/>
</dbReference>
<sequence>MNANNPSVTHAQKVLESLQNIESRGTRVLGIASGLQSIGKLIHRSQHDTGYELVREEVEGLGLAVAALGDALADVWCEIDDALADGMHPAGS</sequence>
<dbReference type="RefSeq" id="WP_101521485.1">
    <property type="nucleotide sequence ID" value="NZ_PKLZ01000008.1"/>
</dbReference>
<evidence type="ECO:0000313" key="2">
    <source>
        <dbReference type="Proteomes" id="UP000234845"/>
    </source>
</evidence>